<organism evidence="1 2">
    <name type="scientific">Burkholderia pseudomallei (strain 1710b)</name>
    <dbReference type="NCBI Taxonomy" id="320372"/>
    <lineage>
        <taxon>Bacteria</taxon>
        <taxon>Pseudomonadati</taxon>
        <taxon>Pseudomonadota</taxon>
        <taxon>Betaproteobacteria</taxon>
        <taxon>Burkholderiales</taxon>
        <taxon>Burkholderiaceae</taxon>
        <taxon>Burkholderia</taxon>
        <taxon>pseudomallei group</taxon>
    </lineage>
</organism>
<dbReference type="HOGENOM" id="CLU_3363789_0_0_4"/>
<dbReference type="EMBL" id="CP000125">
    <property type="protein sequence ID" value="ABA53416.1"/>
    <property type="molecule type" value="Genomic_DNA"/>
</dbReference>
<dbReference type="AlphaFoldDB" id="Q3JG06"/>
<gene>
    <name evidence="1" type="ordered locus">BURPS1710b_A2346</name>
</gene>
<protein>
    <submittedName>
        <fullName evidence="1">Uncharacterized protein</fullName>
    </submittedName>
</protein>
<name>Q3JG06_BURP1</name>
<accession>Q3JG06</accession>
<dbReference type="Proteomes" id="UP000002700">
    <property type="component" value="Chromosome II"/>
</dbReference>
<proteinExistence type="predicted"/>
<reference evidence="1 2" key="1">
    <citation type="submission" date="2005-09" db="EMBL/GenBank/DDBJ databases">
        <authorList>
            <person name="Woods D.E."/>
            <person name="Nierman W.C."/>
        </authorList>
    </citation>
    <scope>NUCLEOTIDE SEQUENCE [LARGE SCALE GENOMIC DNA]</scope>
    <source>
        <strain evidence="1 2">1710b</strain>
    </source>
</reference>
<evidence type="ECO:0000313" key="1">
    <source>
        <dbReference type="EMBL" id="ABA53416.1"/>
    </source>
</evidence>
<dbReference type="KEGG" id="bpm:BURPS1710b_A2346"/>
<evidence type="ECO:0000313" key="2">
    <source>
        <dbReference type="Proteomes" id="UP000002700"/>
    </source>
</evidence>
<dbReference type="EnsemblBacteria" id="ABA53416">
    <property type="protein sequence ID" value="ABA53416"/>
    <property type="gene ID" value="BURPS1710b_A2346"/>
</dbReference>
<sequence length="35" mass="3897">MICVAPEIAAARRRFGHAAPICRLPAIGYRRMRTA</sequence>